<proteinExistence type="predicted"/>
<dbReference type="KEGG" id="hhy:Halhy_5263"/>
<keyword evidence="2" id="KW-1185">Reference proteome</keyword>
<organism evidence="1 2">
    <name type="scientific">Haliscomenobacter hydrossis (strain ATCC 27775 / DSM 1100 / LMG 10767 / O)</name>
    <dbReference type="NCBI Taxonomy" id="760192"/>
    <lineage>
        <taxon>Bacteria</taxon>
        <taxon>Pseudomonadati</taxon>
        <taxon>Bacteroidota</taxon>
        <taxon>Saprospiria</taxon>
        <taxon>Saprospirales</taxon>
        <taxon>Haliscomenobacteraceae</taxon>
        <taxon>Haliscomenobacter</taxon>
    </lineage>
</organism>
<dbReference type="STRING" id="760192.Halhy_5263"/>
<gene>
    <name evidence="1" type="ordered locus">Halhy_5263</name>
</gene>
<accession>F4L628</accession>
<evidence type="ECO:0000313" key="1">
    <source>
        <dbReference type="EMBL" id="AEE53088.1"/>
    </source>
</evidence>
<dbReference type="AlphaFoldDB" id="F4L628"/>
<protein>
    <submittedName>
        <fullName evidence="1">Uncharacterized protein</fullName>
    </submittedName>
</protein>
<reference key="2">
    <citation type="submission" date="2011-04" db="EMBL/GenBank/DDBJ databases">
        <title>Complete sequence of chromosome of Haliscomenobacter hydrossis DSM 1100.</title>
        <authorList>
            <consortium name="US DOE Joint Genome Institute (JGI-PGF)"/>
            <person name="Lucas S."/>
            <person name="Han J."/>
            <person name="Lapidus A."/>
            <person name="Bruce D."/>
            <person name="Goodwin L."/>
            <person name="Pitluck S."/>
            <person name="Peters L."/>
            <person name="Kyrpides N."/>
            <person name="Mavromatis K."/>
            <person name="Ivanova N."/>
            <person name="Ovchinnikova G."/>
            <person name="Pagani I."/>
            <person name="Daligault H."/>
            <person name="Detter J.C."/>
            <person name="Han C."/>
            <person name="Land M."/>
            <person name="Hauser L."/>
            <person name="Markowitz V."/>
            <person name="Cheng J.-F."/>
            <person name="Hugenholtz P."/>
            <person name="Woyke T."/>
            <person name="Wu D."/>
            <person name="Verbarg S."/>
            <person name="Frueling A."/>
            <person name="Brambilla E."/>
            <person name="Klenk H.-P."/>
            <person name="Eisen J.A."/>
        </authorList>
    </citation>
    <scope>NUCLEOTIDE SEQUENCE</scope>
    <source>
        <strain>DSM 1100</strain>
    </source>
</reference>
<name>F4L628_HALH1</name>
<dbReference type="HOGENOM" id="CLU_3062135_0_0_10"/>
<reference evidence="1 2" key="1">
    <citation type="journal article" date="2011" name="Stand. Genomic Sci.">
        <title>Complete genome sequence of Haliscomenobacter hydrossis type strain (O).</title>
        <authorList>
            <consortium name="US DOE Joint Genome Institute (JGI-PGF)"/>
            <person name="Daligault H."/>
            <person name="Lapidus A."/>
            <person name="Zeytun A."/>
            <person name="Nolan M."/>
            <person name="Lucas S."/>
            <person name="Del Rio T.G."/>
            <person name="Tice H."/>
            <person name="Cheng J.F."/>
            <person name="Tapia R."/>
            <person name="Han C."/>
            <person name="Goodwin L."/>
            <person name="Pitluck S."/>
            <person name="Liolios K."/>
            <person name="Pagani I."/>
            <person name="Ivanova N."/>
            <person name="Huntemann M."/>
            <person name="Mavromatis K."/>
            <person name="Mikhailova N."/>
            <person name="Pati A."/>
            <person name="Chen A."/>
            <person name="Palaniappan K."/>
            <person name="Land M."/>
            <person name="Hauser L."/>
            <person name="Brambilla E.M."/>
            <person name="Rohde M."/>
            <person name="Verbarg S."/>
            <person name="Goker M."/>
            <person name="Bristow J."/>
            <person name="Eisen J.A."/>
            <person name="Markowitz V."/>
            <person name="Hugenholtz P."/>
            <person name="Kyrpides N.C."/>
            <person name="Klenk H.P."/>
            <person name="Woyke T."/>
        </authorList>
    </citation>
    <scope>NUCLEOTIDE SEQUENCE [LARGE SCALE GENOMIC DNA]</scope>
    <source>
        <strain evidence="2">ATCC 27775 / DSM 1100 / LMG 10767 / O</strain>
    </source>
</reference>
<dbReference type="EMBL" id="CP002691">
    <property type="protein sequence ID" value="AEE53088.1"/>
    <property type="molecule type" value="Genomic_DNA"/>
</dbReference>
<sequence length="53" mass="6300">MVDIRLGFLWLGFVRATQFFEIEGFEVIRKLNEKQSLYKRAKIYAALFKCVIV</sequence>
<evidence type="ECO:0000313" key="2">
    <source>
        <dbReference type="Proteomes" id="UP000008461"/>
    </source>
</evidence>
<dbReference type="Proteomes" id="UP000008461">
    <property type="component" value="Chromosome"/>
</dbReference>